<keyword evidence="2" id="KW-1185">Reference proteome</keyword>
<dbReference type="OrthoDB" id="2445631at2759"/>
<name>A0A9N9AWM1_9GLOM</name>
<sequence>MTSEDNSGHRSVSCKCGVFWKRGRPSALERHILVECKEVEPQVKEAVRNMVEARERELTQNKRKRKATEDQQDIDNYFESLALSNEQKANFDIALIKLFVCGGLSWRLVEHPFFVEFVQQLRPSYSPPLRKALANTLLDNEVMRVHTKIYNMLEKEKNLTL</sequence>
<dbReference type="EMBL" id="CAJVPZ010004370">
    <property type="protein sequence ID" value="CAG8545316.1"/>
    <property type="molecule type" value="Genomic_DNA"/>
</dbReference>
<evidence type="ECO:0000313" key="2">
    <source>
        <dbReference type="Proteomes" id="UP000789396"/>
    </source>
</evidence>
<evidence type="ECO:0000313" key="1">
    <source>
        <dbReference type="EMBL" id="CAG8545316.1"/>
    </source>
</evidence>
<comment type="caution">
    <text evidence="1">The sequence shown here is derived from an EMBL/GenBank/DDBJ whole genome shotgun (WGS) entry which is preliminary data.</text>
</comment>
<protein>
    <submittedName>
        <fullName evidence="1">3859_t:CDS:1</fullName>
    </submittedName>
</protein>
<proteinExistence type="predicted"/>
<reference evidence="1" key="1">
    <citation type="submission" date="2021-06" db="EMBL/GenBank/DDBJ databases">
        <authorList>
            <person name="Kallberg Y."/>
            <person name="Tangrot J."/>
            <person name="Rosling A."/>
        </authorList>
    </citation>
    <scope>NUCLEOTIDE SEQUENCE</scope>
    <source>
        <strain evidence="1">IN212</strain>
    </source>
</reference>
<gene>
    <name evidence="1" type="ORF">RFULGI_LOCUS4404</name>
</gene>
<feature type="non-terminal residue" evidence="1">
    <location>
        <position position="161"/>
    </location>
</feature>
<feature type="non-terminal residue" evidence="1">
    <location>
        <position position="1"/>
    </location>
</feature>
<organism evidence="1 2">
    <name type="scientific">Racocetra fulgida</name>
    <dbReference type="NCBI Taxonomy" id="60492"/>
    <lineage>
        <taxon>Eukaryota</taxon>
        <taxon>Fungi</taxon>
        <taxon>Fungi incertae sedis</taxon>
        <taxon>Mucoromycota</taxon>
        <taxon>Glomeromycotina</taxon>
        <taxon>Glomeromycetes</taxon>
        <taxon>Diversisporales</taxon>
        <taxon>Gigasporaceae</taxon>
        <taxon>Racocetra</taxon>
    </lineage>
</organism>
<dbReference type="Proteomes" id="UP000789396">
    <property type="component" value="Unassembled WGS sequence"/>
</dbReference>
<accession>A0A9N9AWM1</accession>
<dbReference type="AlphaFoldDB" id="A0A9N9AWM1"/>